<keyword evidence="2" id="KW-1133">Transmembrane helix</keyword>
<evidence type="ECO:0000256" key="2">
    <source>
        <dbReference type="SAM" id="Phobius"/>
    </source>
</evidence>
<dbReference type="EMBL" id="JBHSWD010000001">
    <property type="protein sequence ID" value="MFC6591816.1"/>
    <property type="molecule type" value="Genomic_DNA"/>
</dbReference>
<gene>
    <name evidence="3" type="ORF">ACFP81_07175</name>
</gene>
<protein>
    <submittedName>
        <fullName evidence="3">DUF805 domain-containing protein</fullName>
    </submittedName>
</protein>
<dbReference type="PANTHER" id="PTHR34980">
    <property type="entry name" value="INNER MEMBRANE PROTEIN-RELATED-RELATED"/>
    <property type="match status" value="1"/>
</dbReference>
<evidence type="ECO:0000313" key="4">
    <source>
        <dbReference type="Proteomes" id="UP001596297"/>
    </source>
</evidence>
<dbReference type="Proteomes" id="UP001596297">
    <property type="component" value="Unassembled WGS sequence"/>
</dbReference>
<sequence>MDNSVEQNPIALVKTAFTRKYADFSGRARRSEFWFFQLAVFLLAIAVGLLLGLSGASDDALNILTGLLSLLILVPSLAVTVRRLHDTGRSGWWYLIGLIPVVGTIALLIFSVQDSQMGSNKWGPSPKEPPVHDLPSPRPQTAGPVVPATRMGLEADMLPPDPSDRKYGR</sequence>
<feature type="transmembrane region" description="Helical" evidence="2">
    <location>
        <begin position="33"/>
        <end position="53"/>
    </location>
</feature>
<keyword evidence="2" id="KW-0472">Membrane</keyword>
<name>A0ABW1YCL0_9DEIO</name>
<accession>A0ABW1YCL0</accession>
<feature type="region of interest" description="Disordered" evidence="1">
    <location>
        <begin position="119"/>
        <end position="169"/>
    </location>
</feature>
<proteinExistence type="predicted"/>
<evidence type="ECO:0000256" key="1">
    <source>
        <dbReference type="SAM" id="MobiDB-lite"/>
    </source>
</evidence>
<reference evidence="4" key="1">
    <citation type="journal article" date="2019" name="Int. J. Syst. Evol. Microbiol.">
        <title>The Global Catalogue of Microorganisms (GCM) 10K type strain sequencing project: providing services to taxonomists for standard genome sequencing and annotation.</title>
        <authorList>
            <consortium name="The Broad Institute Genomics Platform"/>
            <consortium name="The Broad Institute Genome Sequencing Center for Infectious Disease"/>
            <person name="Wu L."/>
            <person name="Ma J."/>
        </authorList>
    </citation>
    <scope>NUCLEOTIDE SEQUENCE [LARGE SCALE GENOMIC DNA]</scope>
    <source>
        <strain evidence="4">CGMCC 1.15772</strain>
    </source>
</reference>
<dbReference type="Pfam" id="PF05656">
    <property type="entry name" value="DUF805"/>
    <property type="match status" value="1"/>
</dbReference>
<organism evidence="3 4">
    <name type="scientific">Deinococcus lacus</name>
    <dbReference type="NCBI Taxonomy" id="392561"/>
    <lineage>
        <taxon>Bacteria</taxon>
        <taxon>Thermotogati</taxon>
        <taxon>Deinococcota</taxon>
        <taxon>Deinococci</taxon>
        <taxon>Deinococcales</taxon>
        <taxon>Deinococcaceae</taxon>
        <taxon>Deinococcus</taxon>
    </lineage>
</organism>
<dbReference type="InterPro" id="IPR008523">
    <property type="entry name" value="DUF805"/>
</dbReference>
<evidence type="ECO:0000313" key="3">
    <source>
        <dbReference type="EMBL" id="MFC6591816.1"/>
    </source>
</evidence>
<dbReference type="RefSeq" id="WP_380082828.1">
    <property type="nucleotide sequence ID" value="NZ_JBHSWD010000001.1"/>
</dbReference>
<keyword evidence="4" id="KW-1185">Reference proteome</keyword>
<feature type="transmembrane region" description="Helical" evidence="2">
    <location>
        <begin position="60"/>
        <end position="79"/>
    </location>
</feature>
<comment type="caution">
    <text evidence="3">The sequence shown here is derived from an EMBL/GenBank/DDBJ whole genome shotgun (WGS) entry which is preliminary data.</text>
</comment>
<keyword evidence="2" id="KW-0812">Transmembrane</keyword>
<dbReference type="PANTHER" id="PTHR34980:SF2">
    <property type="entry name" value="INNER MEMBRANE PROTEIN YHAH-RELATED"/>
    <property type="match status" value="1"/>
</dbReference>
<feature type="transmembrane region" description="Helical" evidence="2">
    <location>
        <begin position="91"/>
        <end position="112"/>
    </location>
</feature>